<gene>
    <name evidence="1" type="ORF">S01H1_23766</name>
</gene>
<sequence length="119" mass="13455">MIAAVKRSDGRALMQIDEMGRFLKSLGGNNAASHNRMVTTNMMHMYNNASDMYTGQEYANNELNGGRSDIDQPCLNIYGTTVPHNFYGSLTSEEAYDGFLSRWLIFETTRFDIEPAIDR</sequence>
<dbReference type="EMBL" id="BARS01013847">
    <property type="protein sequence ID" value="GAF87594.1"/>
    <property type="molecule type" value="Genomic_DNA"/>
</dbReference>
<evidence type="ECO:0000313" key="1">
    <source>
        <dbReference type="EMBL" id="GAF87594.1"/>
    </source>
</evidence>
<dbReference type="AlphaFoldDB" id="X0T2Y8"/>
<proteinExistence type="predicted"/>
<feature type="non-terminal residue" evidence="1">
    <location>
        <position position="119"/>
    </location>
</feature>
<name>X0T2Y8_9ZZZZ</name>
<organism evidence="1">
    <name type="scientific">marine sediment metagenome</name>
    <dbReference type="NCBI Taxonomy" id="412755"/>
    <lineage>
        <taxon>unclassified sequences</taxon>
        <taxon>metagenomes</taxon>
        <taxon>ecological metagenomes</taxon>
    </lineage>
</organism>
<protein>
    <submittedName>
        <fullName evidence="1">Uncharacterized protein</fullName>
    </submittedName>
</protein>
<accession>X0T2Y8</accession>
<reference evidence="1" key="1">
    <citation type="journal article" date="2014" name="Front. Microbiol.">
        <title>High frequency of phylogenetically diverse reductive dehalogenase-homologous genes in deep subseafloor sedimentary metagenomes.</title>
        <authorList>
            <person name="Kawai M."/>
            <person name="Futagami T."/>
            <person name="Toyoda A."/>
            <person name="Takaki Y."/>
            <person name="Nishi S."/>
            <person name="Hori S."/>
            <person name="Arai W."/>
            <person name="Tsubouchi T."/>
            <person name="Morono Y."/>
            <person name="Uchiyama I."/>
            <person name="Ito T."/>
            <person name="Fujiyama A."/>
            <person name="Inagaki F."/>
            <person name="Takami H."/>
        </authorList>
    </citation>
    <scope>NUCLEOTIDE SEQUENCE</scope>
    <source>
        <strain evidence="1">Expedition CK06-06</strain>
    </source>
</reference>
<comment type="caution">
    <text evidence="1">The sequence shown here is derived from an EMBL/GenBank/DDBJ whole genome shotgun (WGS) entry which is preliminary data.</text>
</comment>